<feature type="region of interest" description="Disordered" evidence="8">
    <location>
        <begin position="390"/>
        <end position="425"/>
    </location>
</feature>
<keyword evidence="7 9" id="KW-0472">Membrane</keyword>
<feature type="compositionally biased region" description="Low complexity" evidence="8">
    <location>
        <begin position="390"/>
        <end position="406"/>
    </location>
</feature>
<evidence type="ECO:0000256" key="8">
    <source>
        <dbReference type="SAM" id="MobiDB-lite"/>
    </source>
</evidence>
<proteinExistence type="inferred from homology"/>
<name>A0A7X2Z3G4_9BACL</name>
<protein>
    <submittedName>
        <fullName evidence="10">GerAB/ArcD/ProY family transporter</fullName>
    </submittedName>
</protein>
<evidence type="ECO:0000256" key="4">
    <source>
        <dbReference type="ARBA" id="ARBA00022544"/>
    </source>
</evidence>
<keyword evidence="3" id="KW-0813">Transport</keyword>
<accession>A0A7X2Z3G4</accession>
<dbReference type="RefSeq" id="WP_330163493.1">
    <property type="nucleotide sequence ID" value="NZ_WNZW01000008.1"/>
</dbReference>
<evidence type="ECO:0000256" key="2">
    <source>
        <dbReference type="ARBA" id="ARBA00007998"/>
    </source>
</evidence>
<feature type="transmembrane region" description="Helical" evidence="9">
    <location>
        <begin position="190"/>
        <end position="207"/>
    </location>
</feature>
<reference evidence="10 11" key="1">
    <citation type="submission" date="2019-11" db="EMBL/GenBank/DDBJ databases">
        <title>Draft genome sequences of five Paenibacillus species of dairy origin.</title>
        <authorList>
            <person name="Olajide A.M."/>
            <person name="Chen S."/>
            <person name="Lapointe G."/>
        </authorList>
    </citation>
    <scope>NUCLEOTIDE SEQUENCE [LARGE SCALE GENOMIC DNA]</scope>
    <source>
        <strain evidence="10 11">12CR55</strain>
    </source>
</reference>
<comment type="similarity">
    <text evidence="2">Belongs to the amino acid-polyamine-organocation (APC) superfamily. Spore germination protein (SGP) (TC 2.A.3.9) family.</text>
</comment>
<keyword evidence="6 9" id="KW-1133">Transmembrane helix</keyword>
<dbReference type="GO" id="GO:0016020">
    <property type="term" value="C:membrane"/>
    <property type="evidence" value="ECO:0007669"/>
    <property type="project" value="UniProtKB-SubCell"/>
</dbReference>
<evidence type="ECO:0000256" key="6">
    <source>
        <dbReference type="ARBA" id="ARBA00022989"/>
    </source>
</evidence>
<feature type="transmembrane region" description="Helical" evidence="9">
    <location>
        <begin position="142"/>
        <end position="165"/>
    </location>
</feature>
<dbReference type="PANTHER" id="PTHR34975">
    <property type="entry name" value="SPORE GERMINATION PROTEIN A2"/>
    <property type="match status" value="1"/>
</dbReference>
<feature type="transmembrane region" description="Helical" evidence="9">
    <location>
        <begin position="113"/>
        <end position="130"/>
    </location>
</feature>
<evidence type="ECO:0000313" key="11">
    <source>
        <dbReference type="Proteomes" id="UP000447876"/>
    </source>
</evidence>
<feature type="transmembrane region" description="Helical" evidence="9">
    <location>
        <begin position="12"/>
        <end position="30"/>
    </location>
</feature>
<dbReference type="InterPro" id="IPR004761">
    <property type="entry name" value="Spore_GerAB"/>
</dbReference>
<feature type="transmembrane region" description="Helical" evidence="9">
    <location>
        <begin position="305"/>
        <end position="322"/>
    </location>
</feature>
<feature type="transmembrane region" description="Helical" evidence="9">
    <location>
        <begin position="269"/>
        <end position="293"/>
    </location>
</feature>
<evidence type="ECO:0000256" key="9">
    <source>
        <dbReference type="SAM" id="Phobius"/>
    </source>
</evidence>
<dbReference type="EMBL" id="WNZW01000008">
    <property type="protein sequence ID" value="MUG46822.1"/>
    <property type="molecule type" value="Genomic_DNA"/>
</dbReference>
<comment type="subcellular location">
    <subcellularLocation>
        <location evidence="1">Membrane</location>
        <topology evidence="1">Multi-pass membrane protein</topology>
    </subcellularLocation>
</comment>
<feature type="transmembrane region" description="Helical" evidence="9">
    <location>
        <begin position="334"/>
        <end position="356"/>
    </location>
</feature>
<dbReference type="PANTHER" id="PTHR34975:SF2">
    <property type="entry name" value="SPORE GERMINATION PROTEIN A2"/>
    <property type="match status" value="1"/>
</dbReference>
<dbReference type="Pfam" id="PF03845">
    <property type="entry name" value="Spore_permease"/>
    <property type="match status" value="1"/>
</dbReference>
<dbReference type="NCBIfam" id="TIGR00912">
    <property type="entry name" value="2A0309"/>
    <property type="match status" value="1"/>
</dbReference>
<evidence type="ECO:0000313" key="10">
    <source>
        <dbReference type="EMBL" id="MUG46822.1"/>
    </source>
</evidence>
<feature type="transmembrane region" description="Helical" evidence="9">
    <location>
        <begin position="73"/>
        <end position="93"/>
    </location>
</feature>
<evidence type="ECO:0000256" key="1">
    <source>
        <dbReference type="ARBA" id="ARBA00004141"/>
    </source>
</evidence>
<gene>
    <name evidence="10" type="ORF">GNP95_17750</name>
</gene>
<dbReference type="GO" id="GO:0009847">
    <property type="term" value="P:spore germination"/>
    <property type="evidence" value="ECO:0007669"/>
    <property type="project" value="InterPro"/>
</dbReference>
<dbReference type="Proteomes" id="UP000447876">
    <property type="component" value="Unassembled WGS sequence"/>
</dbReference>
<comment type="caution">
    <text evidence="10">The sequence shown here is derived from an EMBL/GenBank/DDBJ whole genome shotgun (WGS) entry which is preliminary data.</text>
</comment>
<evidence type="ECO:0000256" key="7">
    <source>
        <dbReference type="ARBA" id="ARBA00023136"/>
    </source>
</evidence>
<keyword evidence="4" id="KW-0309">Germination</keyword>
<evidence type="ECO:0000256" key="5">
    <source>
        <dbReference type="ARBA" id="ARBA00022692"/>
    </source>
</evidence>
<dbReference type="AlphaFoldDB" id="A0A7X2Z3G4"/>
<evidence type="ECO:0000256" key="3">
    <source>
        <dbReference type="ARBA" id="ARBA00022448"/>
    </source>
</evidence>
<feature type="transmembrane region" description="Helical" evidence="9">
    <location>
        <begin position="219"/>
        <end position="241"/>
    </location>
</feature>
<organism evidence="10 11">
    <name type="scientific">Paenibacillus woosongensis</name>
    <dbReference type="NCBI Taxonomy" id="307580"/>
    <lineage>
        <taxon>Bacteria</taxon>
        <taxon>Bacillati</taxon>
        <taxon>Bacillota</taxon>
        <taxon>Bacilli</taxon>
        <taxon>Bacillales</taxon>
        <taxon>Paenibacillaceae</taxon>
        <taxon>Paenibacillus</taxon>
    </lineage>
</organism>
<sequence>MEKIKITPLQIFSLIVLFELGTGLVVNLGMEAGKDEWLAVLLGMVIGILLYTGYSMLYLWFPNMLPTEYGKLLLGKYLGTLVGISYMVFFLYKASRDLMDGGLLVIATTLRETPVFIVNILMMIAIAYTLHKGLEVLARTALILLAVMMMIGALSLLLIAFAHIVDISRLLPVLGGGIGPLLRAVSRTNYQFPFAEVIAFNMLLPFLNHPKKGVKAGYLALLFSGLLLSLAVATTVAVLGADLAERSYFPMLIMVGKASISDFIQRPDIFAVMAFIIGIYFKTCIYFFAAVIGISNIFNIPYQKLIYPLTLIILALTAFETRSYSEHLMKGGKMLYLVDPLFFIVLPLILLVAAVIRKFIFRSRSGAGTGTGGGFGTGAGDGTMGGSGTSAAGTAYTGTEGSSGAGYEVPRSGPGSGGGVGGGGS</sequence>
<feature type="compositionally biased region" description="Gly residues" evidence="8">
    <location>
        <begin position="414"/>
        <end position="425"/>
    </location>
</feature>
<keyword evidence="5 9" id="KW-0812">Transmembrane</keyword>
<feature type="transmembrane region" description="Helical" evidence="9">
    <location>
        <begin position="36"/>
        <end position="61"/>
    </location>
</feature>